<feature type="domain" description="Ketoreductase" evidence="5">
    <location>
        <begin position="37"/>
        <end position="217"/>
    </location>
</feature>
<dbReference type="AlphaFoldDB" id="A0AAQ4EV24"/>
<dbReference type="CDD" id="cd00172">
    <property type="entry name" value="serpin"/>
    <property type="match status" value="1"/>
</dbReference>
<evidence type="ECO:0000256" key="2">
    <source>
        <dbReference type="ARBA" id="ARBA00022900"/>
    </source>
</evidence>
<dbReference type="InterPro" id="IPR023795">
    <property type="entry name" value="Serpin_CS"/>
</dbReference>
<dbReference type="PRINTS" id="PR00080">
    <property type="entry name" value="SDRFAMILY"/>
</dbReference>
<organism evidence="6 7">
    <name type="scientific">Amblyomma americanum</name>
    <name type="common">Lone star tick</name>
    <dbReference type="NCBI Taxonomy" id="6943"/>
    <lineage>
        <taxon>Eukaryota</taxon>
        <taxon>Metazoa</taxon>
        <taxon>Ecdysozoa</taxon>
        <taxon>Arthropoda</taxon>
        <taxon>Chelicerata</taxon>
        <taxon>Arachnida</taxon>
        <taxon>Acari</taxon>
        <taxon>Parasitiformes</taxon>
        <taxon>Ixodida</taxon>
        <taxon>Ixodoidea</taxon>
        <taxon>Ixodidae</taxon>
        <taxon>Amblyomminae</taxon>
        <taxon>Amblyomma</taxon>
    </lineage>
</organism>
<dbReference type="InterPro" id="IPR042178">
    <property type="entry name" value="Serpin_sf_1"/>
</dbReference>
<dbReference type="PROSITE" id="PS00284">
    <property type="entry name" value="SERPIN"/>
    <property type="match status" value="1"/>
</dbReference>
<dbReference type="InterPro" id="IPR036291">
    <property type="entry name" value="NAD(P)-bd_dom_sf"/>
</dbReference>
<dbReference type="Gene3D" id="3.40.50.720">
    <property type="entry name" value="NAD(P)-binding Rossmann-like Domain"/>
    <property type="match status" value="1"/>
</dbReference>
<keyword evidence="7" id="KW-1185">Reference proteome</keyword>
<keyword evidence="1" id="KW-0646">Protease inhibitor</keyword>
<dbReference type="SMART" id="SM00822">
    <property type="entry name" value="PKS_KR"/>
    <property type="match status" value="1"/>
</dbReference>
<proteinExistence type="inferred from homology"/>
<dbReference type="GO" id="GO:0005615">
    <property type="term" value="C:extracellular space"/>
    <property type="evidence" value="ECO:0007669"/>
    <property type="project" value="InterPro"/>
</dbReference>
<dbReference type="PANTHER" id="PTHR11461">
    <property type="entry name" value="SERINE PROTEASE INHIBITOR, SERPIN"/>
    <property type="match status" value="1"/>
</dbReference>
<dbReference type="Gene3D" id="2.30.39.10">
    <property type="entry name" value="Alpha-1-antitrypsin, domain 1"/>
    <property type="match status" value="1"/>
</dbReference>
<evidence type="ECO:0000259" key="4">
    <source>
        <dbReference type="SMART" id="SM00093"/>
    </source>
</evidence>
<dbReference type="EMBL" id="JARKHS020010496">
    <property type="protein sequence ID" value="KAK8778666.1"/>
    <property type="molecule type" value="Genomic_DNA"/>
</dbReference>
<keyword evidence="2" id="KW-0722">Serine protease inhibitor</keyword>
<comment type="caution">
    <text evidence="6">The sequence shown here is derived from an EMBL/GenBank/DDBJ whole genome shotgun (WGS) entry which is preliminary data.</text>
</comment>
<name>A0AAQ4EV24_AMBAM</name>
<accession>A0AAQ4EV24</accession>
<dbReference type="Pfam" id="PF00106">
    <property type="entry name" value="adh_short"/>
    <property type="match status" value="1"/>
</dbReference>
<comment type="similarity">
    <text evidence="3">Belongs to the serpin family.</text>
</comment>
<dbReference type="GO" id="GO:0004867">
    <property type="term" value="F:serine-type endopeptidase inhibitor activity"/>
    <property type="evidence" value="ECO:0007669"/>
    <property type="project" value="UniProtKB-KW"/>
</dbReference>
<dbReference type="InterPro" id="IPR042185">
    <property type="entry name" value="Serpin_sf_2"/>
</dbReference>
<sequence length="700" mass="78130">MFSILEFVTRMAALIYDWLLGPDRVLFRTTRFLGDGKRVLVSGCDSGIGLRLAERLHGAGYEVLAGCLSTDSPGALKLTQSGVQVLPLDITSDDSVKKALLLGQVHEKGLWGLVNNAGVCVLGEFEWLTQEQVERTVGVNLLGTLRLTKACLPFIRRAKGRVVVVSTVVAISGFPCMAAYCASKVALESFCNCLRVELARHGAYVSVIRPGDLVKHTALMTRQASDAKTFARNSSWRAAPNFVTSWQAFYHGLAALWIEEEEMYCCGCLDILEGATPEANNNSSSPACEEHRARREDSCARVAIASCPKKREQRFERMATRLQRRRARRVGKSPVLQHFSLQLYRALSRDRVNVFFSPFGTAVALVSALAGSRGDTADQILTALGVSDEEEILREFATVGRTLEPLSAQHVGLANKMYLSTSLELADSFKEAIHREFGGQVGIVNFQGDPELAVKEINAWLHRVTGHKMGAVATVADVSLATRVLMVSTSFLRCLWLDKFSELYTAPMPFFVDNDKVSVPTMCSRRVCNHCHVERLACRVLELPCMMEQLQLLVLLPDRQSDLAYVEANITPQDVHEFERRYARSPLDITLPKFTLDEHVNMARYLADVGIRDLFNKEEADLTGISDEKELCVHEFLSRSRLEVTDEEPVRLDLHVSTLRLAERTDLPSFEVNRPFMFLVVERQRKAILYVGCLRNPNIA</sequence>
<dbReference type="PRINTS" id="PR00081">
    <property type="entry name" value="GDHRDH"/>
</dbReference>
<protein>
    <recommendedName>
        <fullName evidence="8">Serine protease inhibitor</fullName>
    </recommendedName>
</protein>
<dbReference type="SMART" id="SM00093">
    <property type="entry name" value="SERPIN"/>
    <property type="match status" value="1"/>
</dbReference>
<dbReference type="Gene3D" id="3.30.497.10">
    <property type="entry name" value="Antithrombin, subunit I, domain 2"/>
    <property type="match status" value="1"/>
</dbReference>
<dbReference type="InterPro" id="IPR023796">
    <property type="entry name" value="Serpin_dom"/>
</dbReference>
<gene>
    <name evidence="6" type="ORF">V5799_019992</name>
</gene>
<dbReference type="InterPro" id="IPR000215">
    <property type="entry name" value="Serpin_fam"/>
</dbReference>
<dbReference type="InterPro" id="IPR057326">
    <property type="entry name" value="KR_dom"/>
</dbReference>
<evidence type="ECO:0000313" key="6">
    <source>
        <dbReference type="EMBL" id="KAK8778666.1"/>
    </source>
</evidence>
<dbReference type="Proteomes" id="UP001321473">
    <property type="component" value="Unassembled WGS sequence"/>
</dbReference>
<evidence type="ECO:0000256" key="1">
    <source>
        <dbReference type="ARBA" id="ARBA00022690"/>
    </source>
</evidence>
<evidence type="ECO:0000256" key="3">
    <source>
        <dbReference type="RuleBase" id="RU000411"/>
    </source>
</evidence>
<evidence type="ECO:0008006" key="8">
    <source>
        <dbReference type="Google" id="ProtNLM"/>
    </source>
</evidence>
<reference evidence="6 7" key="1">
    <citation type="journal article" date="2023" name="Arcadia Sci">
        <title>De novo assembly of a long-read Amblyomma americanum tick genome.</title>
        <authorList>
            <person name="Chou S."/>
            <person name="Poskanzer K.E."/>
            <person name="Rollins M."/>
            <person name="Thuy-Boun P.S."/>
        </authorList>
    </citation>
    <scope>NUCLEOTIDE SEQUENCE [LARGE SCALE GENOMIC DNA]</scope>
    <source>
        <strain evidence="6">F_SG_1</strain>
        <tissue evidence="6">Salivary glands</tissue>
    </source>
</reference>
<evidence type="ECO:0000259" key="5">
    <source>
        <dbReference type="SMART" id="SM00822"/>
    </source>
</evidence>
<feature type="domain" description="Serpin" evidence="4">
    <location>
        <begin position="341"/>
        <end position="697"/>
    </location>
</feature>
<evidence type="ECO:0000313" key="7">
    <source>
        <dbReference type="Proteomes" id="UP001321473"/>
    </source>
</evidence>
<dbReference type="InterPro" id="IPR036186">
    <property type="entry name" value="Serpin_sf"/>
</dbReference>
<dbReference type="Pfam" id="PF00079">
    <property type="entry name" value="Serpin"/>
    <property type="match status" value="1"/>
</dbReference>
<dbReference type="SUPFAM" id="SSF56574">
    <property type="entry name" value="Serpins"/>
    <property type="match status" value="1"/>
</dbReference>
<dbReference type="SUPFAM" id="SSF51735">
    <property type="entry name" value="NAD(P)-binding Rossmann-fold domains"/>
    <property type="match status" value="1"/>
</dbReference>
<dbReference type="PANTHER" id="PTHR11461:SF372">
    <property type="entry name" value="ACCESSORY GLAND PROTEIN ACP76A-RELATED"/>
    <property type="match status" value="1"/>
</dbReference>
<dbReference type="InterPro" id="IPR002347">
    <property type="entry name" value="SDR_fam"/>
</dbReference>